<protein>
    <submittedName>
        <fullName evidence="1">Uncharacterized protein</fullName>
    </submittedName>
</protein>
<sequence length="34" mass="3893">MVLPLNKYRPGASLLTHSLKMQPARPQYMYRAGC</sequence>
<gene>
    <name evidence="1" type="ORF">MTY_0704</name>
</gene>
<proteinExistence type="predicted"/>
<name>A0A0S6UEF5_NEOTH</name>
<reference evidence="1" key="1">
    <citation type="journal article" date="2014" name="Gene">
        <title>Genome-guided analysis of transformation efficiency and carbon dioxide assimilation by Moorella thermoacetica Y72.</title>
        <authorList>
            <person name="Tsukahara K."/>
            <person name="Kita A."/>
            <person name="Nakashimada Y."/>
            <person name="Hoshino T."/>
            <person name="Murakami K."/>
        </authorList>
    </citation>
    <scope>NUCLEOTIDE SEQUENCE [LARGE SCALE GENOMIC DNA]</scope>
    <source>
        <strain evidence="1">Y72</strain>
    </source>
</reference>
<dbReference type="Proteomes" id="UP000063718">
    <property type="component" value="Unassembled WGS sequence"/>
</dbReference>
<accession>A0A0S6UEF5</accession>
<dbReference type="AlphaFoldDB" id="A0A0S6UEF5"/>
<organism evidence="1">
    <name type="scientific">Moorella thermoacetica Y72</name>
    <dbReference type="NCBI Taxonomy" id="1325331"/>
    <lineage>
        <taxon>Bacteria</taxon>
        <taxon>Bacillati</taxon>
        <taxon>Bacillota</taxon>
        <taxon>Clostridia</taxon>
        <taxon>Neomoorellales</taxon>
        <taxon>Neomoorellaceae</taxon>
        <taxon>Neomoorella</taxon>
    </lineage>
</organism>
<dbReference type="EMBL" id="DF238840">
    <property type="protein sequence ID" value="GAF25371.1"/>
    <property type="molecule type" value="Genomic_DNA"/>
</dbReference>
<evidence type="ECO:0000313" key="1">
    <source>
        <dbReference type="EMBL" id="GAF25371.1"/>
    </source>
</evidence>